<keyword evidence="6" id="KW-1185">Reference proteome</keyword>
<evidence type="ECO:0000256" key="2">
    <source>
        <dbReference type="PIRNR" id="PIRNR006429"/>
    </source>
</evidence>
<dbReference type="KEGG" id="salm:D0Y50_09715"/>
<keyword evidence="3" id="KW-0472">Membrane</keyword>
<protein>
    <submittedName>
        <fullName evidence="5">FMN-binding glutamate synthase family protein</fullName>
    </submittedName>
</protein>
<feature type="transmembrane region" description="Helical" evidence="3">
    <location>
        <begin position="9"/>
        <end position="42"/>
    </location>
</feature>
<dbReference type="CDD" id="cd02808">
    <property type="entry name" value="GltS_FMN"/>
    <property type="match status" value="1"/>
</dbReference>
<dbReference type="InterPro" id="IPR002932">
    <property type="entry name" value="Glu_synthdom"/>
</dbReference>
<keyword evidence="3" id="KW-1133">Transmembrane helix</keyword>
<comment type="similarity">
    <text evidence="1 2">Belongs to the glutamate synthase family.</text>
</comment>
<evidence type="ECO:0000259" key="4">
    <source>
        <dbReference type="Pfam" id="PF01645"/>
    </source>
</evidence>
<dbReference type="InterPro" id="IPR027283">
    <property type="entry name" value="YerD"/>
</dbReference>
<evidence type="ECO:0000313" key="6">
    <source>
        <dbReference type="Proteomes" id="UP000262073"/>
    </source>
</evidence>
<dbReference type="AlphaFoldDB" id="A0A346NM66"/>
<dbReference type="InterPro" id="IPR024188">
    <property type="entry name" value="GltB"/>
</dbReference>
<name>A0A346NM66_9ALTE</name>
<dbReference type="GO" id="GO:0015930">
    <property type="term" value="F:glutamate synthase activity"/>
    <property type="evidence" value="ECO:0007669"/>
    <property type="project" value="InterPro"/>
</dbReference>
<dbReference type="PANTHER" id="PTHR43819:SF1">
    <property type="entry name" value="ARCHAEAL-TYPE GLUTAMATE SYNTHASE [NADPH]"/>
    <property type="match status" value="1"/>
</dbReference>
<gene>
    <name evidence="5" type="ORF">D0Y50_09715</name>
</gene>
<dbReference type="SUPFAM" id="SSF51395">
    <property type="entry name" value="FMN-linked oxidoreductases"/>
    <property type="match status" value="1"/>
</dbReference>
<dbReference type="InterPro" id="IPR013785">
    <property type="entry name" value="Aldolase_TIM"/>
</dbReference>
<dbReference type="Gene3D" id="3.20.20.70">
    <property type="entry name" value="Aldolase class I"/>
    <property type="match status" value="1"/>
</dbReference>
<reference evidence="5 6" key="1">
    <citation type="submission" date="2018-08" db="EMBL/GenBank/DDBJ databases">
        <title>Salinimonas sediminis sp. nov., a piezophilic bacterium isolated from a deep-sea sediment sample from the New Britain Trench.</title>
        <authorList>
            <person name="Cao J."/>
        </authorList>
    </citation>
    <scope>NUCLEOTIDE SEQUENCE [LARGE SCALE GENOMIC DNA]</scope>
    <source>
        <strain evidence="5 6">N102</strain>
    </source>
</reference>
<dbReference type="PIRSF" id="PIRSF006429">
    <property type="entry name" value="GOGAT_lg_2"/>
    <property type="match status" value="1"/>
</dbReference>
<accession>A0A346NM66</accession>
<evidence type="ECO:0000313" key="5">
    <source>
        <dbReference type="EMBL" id="AXR06623.1"/>
    </source>
</evidence>
<dbReference type="Proteomes" id="UP000262073">
    <property type="component" value="Chromosome"/>
</dbReference>
<dbReference type="PANTHER" id="PTHR43819">
    <property type="entry name" value="ARCHAEAL-TYPE GLUTAMATE SYNTHASE [NADPH]"/>
    <property type="match status" value="1"/>
</dbReference>
<dbReference type="OrthoDB" id="9795032at2"/>
<dbReference type="RefSeq" id="WP_117316716.1">
    <property type="nucleotide sequence ID" value="NZ_CP031769.1"/>
</dbReference>
<evidence type="ECO:0000256" key="3">
    <source>
        <dbReference type="SAM" id="Phobius"/>
    </source>
</evidence>
<feature type="domain" description="Glutamate synthase" evidence="4">
    <location>
        <begin position="152"/>
        <end position="470"/>
    </location>
</feature>
<organism evidence="5 6">
    <name type="scientific">Salinimonas sediminis</name>
    <dbReference type="NCBI Taxonomy" id="2303538"/>
    <lineage>
        <taxon>Bacteria</taxon>
        <taxon>Pseudomonadati</taxon>
        <taxon>Pseudomonadota</taxon>
        <taxon>Gammaproteobacteria</taxon>
        <taxon>Alteromonadales</taxon>
        <taxon>Alteromonadaceae</taxon>
        <taxon>Alteromonas/Salinimonas group</taxon>
        <taxon>Salinimonas</taxon>
    </lineage>
</organism>
<dbReference type="GO" id="GO:0006537">
    <property type="term" value="P:glutamate biosynthetic process"/>
    <property type="evidence" value="ECO:0007669"/>
    <property type="project" value="InterPro"/>
</dbReference>
<keyword evidence="3" id="KW-0812">Transmembrane</keyword>
<dbReference type="EMBL" id="CP031769">
    <property type="protein sequence ID" value="AXR06623.1"/>
    <property type="molecule type" value="Genomic_DNA"/>
</dbReference>
<sequence length="545" mass="59734">MRRTIIGTVVLLVGLNILAGLVWLPAFWFLLLTGTMLIFTLIDAGQKQHSILRNYPLVGRIRWSAEHLRPYVQQYILESETEGRPISRMFRSIVYQRAKDALDTLPYGTQMNTYASGYEWIGHSLSAMEVKEMEDDPRVTIGGPACEQPYSASLLNISAMSFGSLSANAIKALNKGAARGKFSHNTGEGGLTPYHLKEGGDIVWQIGTGYFGCRNKDGTFNALEFEEKARHNNVKMIEIKLSQGAKPGHGGILPADKNTPEIADIRGVQPHTTVDSPPRHTAFSTPLEMMDFITQLRELSGGKPIGIKLALGRKSEFIAVCKAMHQTGVMPDFITVDGGEGGTGAAPLEYSNSIGFPLREALAFVDDVLVGFDLRKHIKIIAAGKIFTAFHIVQNLSLGADLCNSARGMMLALGCVQSLTCNTNRCPTGVATQDPKLAKGLDPADKAIRVASFHNKTIQSLMDILSSTGHSSTRDLNRTHIFRRINQHEVKRYDEIFPLVKRGSLLEGKVPEALHLHVMEASVDSFMPASHLAKIAEETKTVKND</sequence>
<dbReference type="PIRSF" id="PIRSF500060">
    <property type="entry name" value="UCP500060"/>
    <property type="match status" value="1"/>
</dbReference>
<dbReference type="Pfam" id="PF01645">
    <property type="entry name" value="Glu_synthase"/>
    <property type="match status" value="1"/>
</dbReference>
<proteinExistence type="inferred from homology"/>
<evidence type="ECO:0000256" key="1">
    <source>
        <dbReference type="ARBA" id="ARBA00009716"/>
    </source>
</evidence>